<dbReference type="AlphaFoldDB" id="A0AAV7WBP4"/>
<sequence length="116" mass="12861">MDTNQRYTRSSYWTEIGTMTEPKLGKGLHGWCSPRESAVEALRPLGPPSLGNTPLQPQIKGEMVSRRSGTVARSRVAPERSSPAGKVQARAVNFHYLATQVAGWKEAAPKSWQNRR</sequence>
<dbReference type="Proteomes" id="UP001066276">
    <property type="component" value="Chromosome 1_2"/>
</dbReference>
<comment type="caution">
    <text evidence="1">The sequence shown here is derived from an EMBL/GenBank/DDBJ whole genome shotgun (WGS) entry which is preliminary data.</text>
</comment>
<reference evidence="1" key="1">
    <citation type="journal article" date="2022" name="bioRxiv">
        <title>Sequencing and chromosome-scale assembly of the giantPleurodeles waltlgenome.</title>
        <authorList>
            <person name="Brown T."/>
            <person name="Elewa A."/>
            <person name="Iarovenko S."/>
            <person name="Subramanian E."/>
            <person name="Araus A.J."/>
            <person name="Petzold A."/>
            <person name="Susuki M."/>
            <person name="Suzuki K.-i.T."/>
            <person name="Hayashi T."/>
            <person name="Toyoda A."/>
            <person name="Oliveira C."/>
            <person name="Osipova E."/>
            <person name="Leigh N.D."/>
            <person name="Simon A."/>
            <person name="Yun M.H."/>
        </authorList>
    </citation>
    <scope>NUCLEOTIDE SEQUENCE</scope>
    <source>
        <strain evidence="1">20211129_DDA</strain>
        <tissue evidence="1">Liver</tissue>
    </source>
</reference>
<gene>
    <name evidence="1" type="ORF">NDU88_005370</name>
</gene>
<evidence type="ECO:0000313" key="1">
    <source>
        <dbReference type="EMBL" id="KAJ1210001.1"/>
    </source>
</evidence>
<proteinExistence type="predicted"/>
<dbReference type="EMBL" id="JANPWB010000002">
    <property type="protein sequence ID" value="KAJ1210001.1"/>
    <property type="molecule type" value="Genomic_DNA"/>
</dbReference>
<organism evidence="1 2">
    <name type="scientific">Pleurodeles waltl</name>
    <name type="common">Iberian ribbed newt</name>
    <dbReference type="NCBI Taxonomy" id="8319"/>
    <lineage>
        <taxon>Eukaryota</taxon>
        <taxon>Metazoa</taxon>
        <taxon>Chordata</taxon>
        <taxon>Craniata</taxon>
        <taxon>Vertebrata</taxon>
        <taxon>Euteleostomi</taxon>
        <taxon>Amphibia</taxon>
        <taxon>Batrachia</taxon>
        <taxon>Caudata</taxon>
        <taxon>Salamandroidea</taxon>
        <taxon>Salamandridae</taxon>
        <taxon>Pleurodelinae</taxon>
        <taxon>Pleurodeles</taxon>
    </lineage>
</organism>
<keyword evidence="2" id="KW-1185">Reference proteome</keyword>
<protein>
    <submittedName>
        <fullName evidence="1">Uncharacterized protein</fullName>
    </submittedName>
</protein>
<accession>A0AAV7WBP4</accession>
<name>A0AAV7WBP4_PLEWA</name>
<evidence type="ECO:0000313" key="2">
    <source>
        <dbReference type="Proteomes" id="UP001066276"/>
    </source>
</evidence>